<keyword evidence="2" id="KW-0507">mRNA processing</keyword>
<evidence type="ECO:0000256" key="3">
    <source>
        <dbReference type="ARBA" id="ARBA00022737"/>
    </source>
</evidence>
<gene>
    <name evidence="9" type="ORF">FZEAL_8474</name>
</gene>
<dbReference type="PANTHER" id="PTHR23003">
    <property type="entry name" value="RNA RECOGNITION MOTIF RRM DOMAIN CONTAINING PROTEIN"/>
    <property type="match status" value="1"/>
</dbReference>
<accession>A0A8H4XHG4</accession>
<evidence type="ECO:0000256" key="5">
    <source>
        <dbReference type="ARBA" id="ARBA00023242"/>
    </source>
</evidence>
<dbReference type="SUPFAM" id="SSF54928">
    <property type="entry name" value="RNA-binding domain, RBD"/>
    <property type="match status" value="2"/>
</dbReference>
<reference evidence="9" key="2">
    <citation type="submission" date="2020-05" db="EMBL/GenBank/DDBJ databases">
        <authorList>
            <person name="Kim H.-S."/>
            <person name="Proctor R.H."/>
            <person name="Brown D.W."/>
        </authorList>
    </citation>
    <scope>NUCLEOTIDE SEQUENCE</scope>
    <source>
        <strain evidence="9">NRRL 22465</strain>
    </source>
</reference>
<dbReference type="InterPro" id="IPR012677">
    <property type="entry name" value="Nucleotide-bd_a/b_plait_sf"/>
</dbReference>
<dbReference type="InterPro" id="IPR035979">
    <property type="entry name" value="RBD_domain_sf"/>
</dbReference>
<feature type="region of interest" description="Disordered" evidence="7">
    <location>
        <begin position="438"/>
        <end position="555"/>
    </location>
</feature>
<dbReference type="OrthoDB" id="610462at2759"/>
<dbReference type="PROSITE" id="PS50102">
    <property type="entry name" value="RRM"/>
    <property type="match status" value="1"/>
</dbReference>
<evidence type="ECO:0000256" key="6">
    <source>
        <dbReference type="PROSITE-ProRule" id="PRU00176"/>
    </source>
</evidence>
<dbReference type="PANTHER" id="PTHR23003:SF62">
    <property type="entry name" value="SERINE_ARGININE (SR)-TYPE SHUTTLING MRNA BINDING PROTEIN NPL3"/>
    <property type="match status" value="1"/>
</dbReference>
<keyword evidence="5" id="KW-0539">Nucleus</keyword>
<reference evidence="9" key="1">
    <citation type="journal article" date="2020" name="BMC Genomics">
        <title>Correction to: Identification and distribution of gene clusters required for synthesis of sphingolipid metabolism inhibitors in diverse species of the filamentous fungus Fusarium.</title>
        <authorList>
            <person name="Kim H.S."/>
            <person name="Lohmar J.M."/>
            <person name="Busman M."/>
            <person name="Brown D.W."/>
            <person name="Naumann T.A."/>
            <person name="Divon H.H."/>
            <person name="Lysoe E."/>
            <person name="Uhlig S."/>
            <person name="Proctor R.H."/>
        </authorList>
    </citation>
    <scope>NUCLEOTIDE SEQUENCE</scope>
    <source>
        <strain evidence="9">NRRL 22465</strain>
    </source>
</reference>
<evidence type="ECO:0000256" key="1">
    <source>
        <dbReference type="ARBA" id="ARBA00004123"/>
    </source>
</evidence>
<dbReference type="GO" id="GO:0003729">
    <property type="term" value="F:mRNA binding"/>
    <property type="evidence" value="ECO:0007669"/>
    <property type="project" value="TreeGrafter"/>
</dbReference>
<dbReference type="Gene3D" id="3.30.70.330">
    <property type="match status" value="2"/>
</dbReference>
<dbReference type="CDD" id="cd00590">
    <property type="entry name" value="RRM_SF"/>
    <property type="match status" value="1"/>
</dbReference>
<evidence type="ECO:0000256" key="4">
    <source>
        <dbReference type="ARBA" id="ARBA00022884"/>
    </source>
</evidence>
<feature type="domain" description="RRM" evidence="8">
    <location>
        <begin position="359"/>
        <end position="440"/>
    </location>
</feature>
<feature type="compositionally biased region" description="Basic and acidic residues" evidence="7">
    <location>
        <begin position="497"/>
        <end position="509"/>
    </location>
</feature>
<organism evidence="9 10">
    <name type="scientific">Fusarium zealandicum</name>
    <dbReference type="NCBI Taxonomy" id="1053134"/>
    <lineage>
        <taxon>Eukaryota</taxon>
        <taxon>Fungi</taxon>
        <taxon>Dikarya</taxon>
        <taxon>Ascomycota</taxon>
        <taxon>Pezizomycotina</taxon>
        <taxon>Sordariomycetes</taxon>
        <taxon>Hypocreomycetidae</taxon>
        <taxon>Hypocreales</taxon>
        <taxon>Nectriaceae</taxon>
        <taxon>Fusarium</taxon>
        <taxon>Fusarium staphyleae species complex</taxon>
    </lineage>
</organism>
<dbReference type="GO" id="GO:0005634">
    <property type="term" value="C:nucleus"/>
    <property type="evidence" value="ECO:0007669"/>
    <property type="project" value="UniProtKB-SubCell"/>
</dbReference>
<evidence type="ECO:0000256" key="2">
    <source>
        <dbReference type="ARBA" id="ARBA00022664"/>
    </source>
</evidence>
<keyword evidence="4 6" id="KW-0694">RNA-binding</keyword>
<evidence type="ECO:0000256" key="7">
    <source>
        <dbReference type="SAM" id="MobiDB-lite"/>
    </source>
</evidence>
<evidence type="ECO:0000313" key="9">
    <source>
        <dbReference type="EMBL" id="KAF4974639.1"/>
    </source>
</evidence>
<evidence type="ECO:0000259" key="8">
    <source>
        <dbReference type="PROSITE" id="PS50102"/>
    </source>
</evidence>
<feature type="compositionally biased region" description="Low complexity" evidence="7">
    <location>
        <begin position="227"/>
        <end position="240"/>
    </location>
</feature>
<comment type="caution">
    <text evidence="9">The sequence shown here is derived from an EMBL/GenBank/DDBJ whole genome shotgun (WGS) entry which is preliminary data.</text>
</comment>
<dbReference type="InterPro" id="IPR050374">
    <property type="entry name" value="RRT5_SRSF_SR"/>
</dbReference>
<comment type="subcellular location">
    <subcellularLocation>
        <location evidence="1">Nucleus</location>
    </subcellularLocation>
</comment>
<feature type="compositionally biased region" description="Acidic residues" evidence="7">
    <location>
        <begin position="446"/>
        <end position="455"/>
    </location>
</feature>
<feature type="region of interest" description="Disordered" evidence="7">
    <location>
        <begin position="214"/>
        <end position="240"/>
    </location>
</feature>
<dbReference type="SMART" id="SM00360">
    <property type="entry name" value="RRM"/>
    <property type="match status" value="2"/>
</dbReference>
<dbReference type="EMBL" id="JABEYC010000725">
    <property type="protein sequence ID" value="KAF4974639.1"/>
    <property type="molecule type" value="Genomic_DNA"/>
</dbReference>
<keyword evidence="10" id="KW-1185">Reference proteome</keyword>
<dbReference type="GO" id="GO:0005737">
    <property type="term" value="C:cytoplasm"/>
    <property type="evidence" value="ECO:0007669"/>
    <property type="project" value="TreeGrafter"/>
</dbReference>
<sequence length="555" mass="61215">MPSRRQADRHAAVSSPCLLVVVLSAAMGKSHHILHSRRELSFIPRYLSLLHRATVHPFPQSYILFSSAPNVTRLLVSSRSPGNITQNSAPTSKRLGCVQLPVFPQAMPAETTIQADVDPGEKTGIYYITICNLPFGTSWQQLKDWIRTACKVDHIEVFQNSTSGWVRVKGNDNFERAWTLLNGGVFNGRSIIASDKNRKQSIKIKELVDTSQAVHSQTPRYYPTPPSQYGSPTTPSTSPQYSAAPGQYYMAAYPQASGLNYLGLAIPSQGYNQQLSMTTIVSVPEKYATADPREHYGYNDGSTPMEHSAVMYSPYYQHKGVQYSPAYRGQTEPPAYYDNRAAPAPGASYQDEYIVTEPRKLHVSPFPQQARADEVKSWVRRKVDKTTIKSIEIPKNSNSKYLRGHVFVIFETSSAATTAMDQLNKARFQGRRVVARPTVEGVTADEPSDSYEEDSPITPVAPSSGEVSIPAGSARDDRQRSQRSSKHRDSKGVSAGDAEKKRPSSDKRTSSSSKKTSHSHSDKKSSAKMSSSSSDNSKDAGPVIVDGTTRKDDKR</sequence>
<protein>
    <recommendedName>
        <fullName evidence="8">RRM domain-containing protein</fullName>
    </recommendedName>
</protein>
<proteinExistence type="predicted"/>
<dbReference type="Pfam" id="PF00076">
    <property type="entry name" value="RRM_1"/>
    <property type="match status" value="1"/>
</dbReference>
<keyword evidence="3" id="KW-0677">Repeat</keyword>
<dbReference type="Proteomes" id="UP000635477">
    <property type="component" value="Unassembled WGS sequence"/>
</dbReference>
<dbReference type="InterPro" id="IPR000504">
    <property type="entry name" value="RRM_dom"/>
</dbReference>
<name>A0A8H4XHG4_9HYPO</name>
<dbReference type="GO" id="GO:0006397">
    <property type="term" value="P:mRNA processing"/>
    <property type="evidence" value="ECO:0007669"/>
    <property type="project" value="UniProtKB-KW"/>
</dbReference>
<evidence type="ECO:0000313" key="10">
    <source>
        <dbReference type="Proteomes" id="UP000635477"/>
    </source>
</evidence>
<dbReference type="AlphaFoldDB" id="A0A8H4XHG4"/>